<name>F6EFF6_HOYSD</name>
<protein>
    <submittedName>
        <fullName evidence="1">Uncharacterized protein</fullName>
    </submittedName>
</protein>
<dbReference type="STRING" id="443218.AS9A_1317"/>
<evidence type="ECO:0000313" key="1">
    <source>
        <dbReference type="EMBL" id="AEF39769.1"/>
    </source>
</evidence>
<reference evidence="1 2" key="1">
    <citation type="journal article" date="2011" name="J. Bacteriol.">
        <title>Complete genome sequence of Amycolicicoccus subflavus DQS3-9A1T, an actinomycete isolated from crude oil-polluted soil.</title>
        <authorList>
            <person name="Cai M."/>
            <person name="Chen W.M."/>
            <person name="Nie Y."/>
            <person name="Chi C.Q."/>
            <person name="Wang Y.N."/>
            <person name="Tang Y.Q."/>
            <person name="Li G.Y."/>
            <person name="Wu X.L."/>
        </authorList>
    </citation>
    <scope>NUCLEOTIDE SEQUENCE [LARGE SCALE GENOMIC DNA]</scope>
    <source>
        <strain evidence="2">DSM 45089 / DQS3-9A1</strain>
    </source>
</reference>
<dbReference type="Proteomes" id="UP000009235">
    <property type="component" value="Chromosome"/>
</dbReference>
<organism evidence="1 2">
    <name type="scientific">Hoyosella subflava (strain DSM 45089 / JCM 17490 / NBRC 109087 / DQS3-9A1)</name>
    <name type="common">Amycolicicoccus subflavus</name>
    <dbReference type="NCBI Taxonomy" id="443218"/>
    <lineage>
        <taxon>Bacteria</taxon>
        <taxon>Bacillati</taxon>
        <taxon>Actinomycetota</taxon>
        <taxon>Actinomycetes</taxon>
        <taxon>Mycobacteriales</taxon>
        <taxon>Hoyosellaceae</taxon>
        <taxon>Hoyosella</taxon>
    </lineage>
</organism>
<keyword evidence="2" id="KW-1185">Reference proteome</keyword>
<proteinExistence type="predicted"/>
<dbReference type="AlphaFoldDB" id="F6EFF6"/>
<accession>F6EFF6</accession>
<dbReference type="EMBL" id="CP002786">
    <property type="protein sequence ID" value="AEF39769.1"/>
    <property type="molecule type" value="Genomic_DNA"/>
</dbReference>
<sequence>MAPGREPHPLCLRGIAPQHLADVPHISPPEAPLFAVL</sequence>
<dbReference type="HOGENOM" id="CLU_3339244_0_0_11"/>
<dbReference type="KEGG" id="asd:AS9A_1317"/>
<evidence type="ECO:0000313" key="2">
    <source>
        <dbReference type="Proteomes" id="UP000009235"/>
    </source>
</evidence>
<gene>
    <name evidence="1" type="ordered locus">AS9A_1317</name>
</gene>